<keyword evidence="1" id="KW-0812">Transmembrane</keyword>
<comment type="caution">
    <text evidence="2">The sequence shown here is derived from an EMBL/GenBank/DDBJ whole genome shotgun (WGS) entry which is preliminary data.</text>
</comment>
<protein>
    <submittedName>
        <fullName evidence="2">Uncharacterized protein</fullName>
    </submittedName>
</protein>
<proteinExistence type="predicted"/>
<dbReference type="EMBL" id="FMTB01000012">
    <property type="protein sequence ID" value="SCW10798.1"/>
    <property type="molecule type" value="Genomic_DNA"/>
</dbReference>
<reference evidence="2 3" key="1">
    <citation type="submission" date="2016-09" db="EMBL/GenBank/DDBJ databases">
        <authorList>
            <person name="Kumanski S."/>
            <person name="Beatrice B."/>
        </authorList>
    </citation>
    <scope>NUCLEOTIDE SEQUENCE [LARGE SCALE GENOMIC DNA]</scope>
    <source>
        <strain evidence="2">Mankind</strain>
    </source>
</reference>
<sequence length="68" mass="8405">MPYRFKFNPLYIYPIYQHLSILFRILLLKLALKTIQDDEEQIYFNKSSNRHNRHIHILSSDSRKQRQN</sequence>
<dbReference type="AlphaFoldDB" id="A0AB74EP04"/>
<accession>A0AB74EP04</accession>
<keyword evidence="1" id="KW-0472">Membrane</keyword>
<feature type="transmembrane region" description="Helical" evidence="1">
    <location>
        <begin position="12"/>
        <end position="32"/>
    </location>
</feature>
<evidence type="ECO:0000313" key="2">
    <source>
        <dbReference type="EMBL" id="SCW10798.1"/>
    </source>
</evidence>
<evidence type="ECO:0000313" key="3">
    <source>
        <dbReference type="Proteomes" id="UP000182484"/>
    </source>
</evidence>
<gene>
    <name evidence="2" type="ORF">ESCNG_20043</name>
</gene>
<dbReference type="Proteomes" id="UP000182484">
    <property type="component" value="Unassembled WGS sequence"/>
</dbReference>
<evidence type="ECO:0000256" key="1">
    <source>
        <dbReference type="SAM" id="Phobius"/>
    </source>
</evidence>
<name>A0AB74EP04_NEIGO</name>
<keyword evidence="1" id="KW-1133">Transmembrane helix</keyword>
<organism evidence="2 3">
    <name type="scientific">Neisseria gonorrhoeae</name>
    <dbReference type="NCBI Taxonomy" id="485"/>
    <lineage>
        <taxon>Bacteria</taxon>
        <taxon>Pseudomonadati</taxon>
        <taxon>Pseudomonadota</taxon>
        <taxon>Betaproteobacteria</taxon>
        <taxon>Neisseriales</taxon>
        <taxon>Neisseriaceae</taxon>
        <taxon>Neisseria</taxon>
    </lineage>
</organism>